<dbReference type="SMART" id="SM01321">
    <property type="entry name" value="Y1_Tnp"/>
    <property type="match status" value="1"/>
</dbReference>
<comment type="caution">
    <text evidence="2">The sequence shown here is derived from an EMBL/GenBank/DDBJ whole genome shotgun (WGS) entry which is preliminary data.</text>
</comment>
<accession>A0A0G0T341</accession>
<dbReference type="EMBL" id="LBZM01000027">
    <property type="protein sequence ID" value="KKR71488.1"/>
    <property type="molecule type" value="Genomic_DNA"/>
</dbReference>
<reference evidence="2 3" key="1">
    <citation type="journal article" date="2015" name="Nature">
        <title>rRNA introns, odd ribosomes, and small enigmatic genomes across a large radiation of phyla.</title>
        <authorList>
            <person name="Brown C.T."/>
            <person name="Hug L.A."/>
            <person name="Thomas B.C."/>
            <person name="Sharon I."/>
            <person name="Castelle C.J."/>
            <person name="Singh A."/>
            <person name="Wilkins M.J."/>
            <person name="Williams K.H."/>
            <person name="Banfield J.F."/>
        </authorList>
    </citation>
    <scope>NUCLEOTIDE SEQUENCE [LARGE SCALE GENOMIC DNA]</scope>
</reference>
<organism evidence="2 3">
    <name type="scientific">Candidatus Roizmanbacteria bacterium GW2011_GWB1_40_7</name>
    <dbReference type="NCBI Taxonomy" id="1618482"/>
    <lineage>
        <taxon>Bacteria</taxon>
        <taxon>Candidatus Roizmaniibacteriota</taxon>
    </lineage>
</organism>
<dbReference type="Gene3D" id="3.30.70.1290">
    <property type="entry name" value="Transposase IS200-like"/>
    <property type="match status" value="1"/>
</dbReference>
<feature type="domain" description="Transposase IS200-like" evidence="1">
    <location>
        <begin position="16"/>
        <end position="164"/>
    </location>
</feature>
<gene>
    <name evidence="2" type="ORF">UU14_C0027G0027</name>
</gene>
<dbReference type="PANTHER" id="PTHR34322:SF2">
    <property type="entry name" value="TRANSPOSASE IS200-LIKE DOMAIN-CONTAINING PROTEIN"/>
    <property type="match status" value="1"/>
</dbReference>
<dbReference type="PANTHER" id="PTHR34322">
    <property type="entry name" value="TRANSPOSASE, Y1_TNP DOMAIN-CONTAINING"/>
    <property type="match status" value="1"/>
</dbReference>
<dbReference type="GO" id="GO:0006313">
    <property type="term" value="P:DNA transposition"/>
    <property type="evidence" value="ECO:0007669"/>
    <property type="project" value="InterPro"/>
</dbReference>
<name>A0A0G0T341_9BACT</name>
<evidence type="ECO:0000259" key="1">
    <source>
        <dbReference type="SMART" id="SM01321"/>
    </source>
</evidence>
<dbReference type="InterPro" id="IPR036515">
    <property type="entry name" value="Transposase_17_sf"/>
</dbReference>
<protein>
    <recommendedName>
        <fullName evidence="1">Transposase IS200-like domain-containing protein</fullName>
    </recommendedName>
</protein>
<proteinExistence type="predicted"/>
<dbReference type="SUPFAM" id="SSF143422">
    <property type="entry name" value="Transposase IS200-like"/>
    <property type="match status" value="1"/>
</dbReference>
<dbReference type="AlphaFoldDB" id="A0A0G0T341"/>
<dbReference type="Proteomes" id="UP000034664">
    <property type="component" value="Unassembled WGS sequence"/>
</dbReference>
<evidence type="ECO:0000313" key="3">
    <source>
        <dbReference type="Proteomes" id="UP000034664"/>
    </source>
</evidence>
<sequence>MYTDFMPARNVIKAYIADGIYHVYNRGINKSPLFIDRKDYRVFLTILKSYLIPRDKGKLLTIFANTELPDSVRKQAAKSLRIANYNDTISLITYCLMPNHYHLLIKQKNKYDMKEFMRSLSNRYTIYFNTRYKRRSTLFEGTYKAVYVETDEQLIHVSRYIHRNPVGLEKTLLNTGNKIYDQPSSYPVYLRNINQEWVKSDIILAHFSPSGYNSYQSFVEDASYGMEEHAAYTLKNIGIDNQ</sequence>
<evidence type="ECO:0000313" key="2">
    <source>
        <dbReference type="EMBL" id="KKR71488.1"/>
    </source>
</evidence>
<dbReference type="GO" id="GO:0004803">
    <property type="term" value="F:transposase activity"/>
    <property type="evidence" value="ECO:0007669"/>
    <property type="project" value="InterPro"/>
</dbReference>
<dbReference type="GO" id="GO:0003677">
    <property type="term" value="F:DNA binding"/>
    <property type="evidence" value="ECO:0007669"/>
    <property type="project" value="InterPro"/>
</dbReference>
<dbReference type="Pfam" id="PF01797">
    <property type="entry name" value="Y1_Tnp"/>
    <property type="match status" value="1"/>
</dbReference>
<dbReference type="InterPro" id="IPR002686">
    <property type="entry name" value="Transposase_17"/>
</dbReference>